<dbReference type="eggNOG" id="ENOG502SHD6">
    <property type="taxonomic scope" value="Eukaryota"/>
</dbReference>
<dbReference type="Proteomes" id="UP000007322">
    <property type="component" value="Chromosome 4"/>
</dbReference>
<evidence type="ECO:0000313" key="2">
    <source>
        <dbReference type="EMBL" id="AEO59462.1"/>
    </source>
</evidence>
<dbReference type="InParanoid" id="G2QGV5"/>
<protein>
    <submittedName>
        <fullName evidence="2">Uncharacterized protein</fullName>
    </submittedName>
</protein>
<dbReference type="AlphaFoldDB" id="G2QGV5"/>
<evidence type="ECO:0000313" key="3">
    <source>
        <dbReference type="Proteomes" id="UP000007322"/>
    </source>
</evidence>
<dbReference type="VEuPathDB" id="FungiDB:MYCTH_2111646"/>
<dbReference type="KEGG" id="mtm:MYCTH_2111646"/>
<dbReference type="HOGENOM" id="CLU_1705469_0_0_1"/>
<dbReference type="EMBL" id="CP003005">
    <property type="protein sequence ID" value="AEO59462.1"/>
    <property type="molecule type" value="Genomic_DNA"/>
</dbReference>
<gene>
    <name evidence="2" type="ORF">MYCTH_2111646</name>
</gene>
<dbReference type="RefSeq" id="XP_003664707.1">
    <property type="nucleotide sequence ID" value="XM_003664659.1"/>
</dbReference>
<evidence type="ECO:0000256" key="1">
    <source>
        <dbReference type="SAM" id="MobiDB-lite"/>
    </source>
</evidence>
<dbReference type="OrthoDB" id="4587004at2759"/>
<feature type="compositionally biased region" description="Basic residues" evidence="1">
    <location>
        <begin position="137"/>
        <end position="154"/>
    </location>
</feature>
<feature type="region of interest" description="Disordered" evidence="1">
    <location>
        <begin position="104"/>
        <end position="154"/>
    </location>
</feature>
<proteinExistence type="predicted"/>
<sequence>MQKLSTTQKTHKATPPILPVEQEEIWNRLFDPSFASQHTFPSQHQLDYIQSLITPISSEHSLRHYERDTVEDTVQKLVDAVYDNPVLRASVGLRRTVTFESHTNLGTIDGNLSEPSESVPLSGGSAGEAALAPPAAVRKRHHVAKGKSKGNRAD</sequence>
<dbReference type="GeneID" id="11506313"/>
<accession>G2QGV5</accession>
<keyword evidence="3" id="KW-1185">Reference proteome</keyword>
<organism evidence="2 3">
    <name type="scientific">Thermothelomyces thermophilus (strain ATCC 42464 / BCRC 31852 / DSM 1799)</name>
    <name type="common">Sporotrichum thermophile</name>
    <dbReference type="NCBI Taxonomy" id="573729"/>
    <lineage>
        <taxon>Eukaryota</taxon>
        <taxon>Fungi</taxon>
        <taxon>Dikarya</taxon>
        <taxon>Ascomycota</taxon>
        <taxon>Pezizomycotina</taxon>
        <taxon>Sordariomycetes</taxon>
        <taxon>Sordariomycetidae</taxon>
        <taxon>Sordariales</taxon>
        <taxon>Chaetomiaceae</taxon>
        <taxon>Thermothelomyces</taxon>
    </lineage>
</organism>
<reference evidence="2 3" key="1">
    <citation type="journal article" date="2011" name="Nat. Biotechnol.">
        <title>Comparative genomic analysis of the thermophilic biomass-degrading fungi Myceliophthora thermophila and Thielavia terrestris.</title>
        <authorList>
            <person name="Berka R.M."/>
            <person name="Grigoriev I.V."/>
            <person name="Otillar R."/>
            <person name="Salamov A."/>
            <person name="Grimwood J."/>
            <person name="Reid I."/>
            <person name="Ishmael N."/>
            <person name="John T."/>
            <person name="Darmond C."/>
            <person name="Moisan M.-C."/>
            <person name="Henrissat B."/>
            <person name="Coutinho P.M."/>
            <person name="Lombard V."/>
            <person name="Natvig D.O."/>
            <person name="Lindquist E."/>
            <person name="Schmutz J."/>
            <person name="Lucas S."/>
            <person name="Harris P."/>
            <person name="Powlowski J."/>
            <person name="Bellemare A."/>
            <person name="Taylor D."/>
            <person name="Butler G."/>
            <person name="de Vries R.P."/>
            <person name="Allijn I.E."/>
            <person name="van den Brink J."/>
            <person name="Ushinsky S."/>
            <person name="Storms R."/>
            <person name="Powell A.J."/>
            <person name="Paulsen I.T."/>
            <person name="Elbourne L.D.H."/>
            <person name="Baker S.E."/>
            <person name="Magnuson J."/>
            <person name="LaBoissiere S."/>
            <person name="Clutterbuck A.J."/>
            <person name="Martinez D."/>
            <person name="Wogulis M."/>
            <person name="de Leon A.L."/>
            <person name="Rey M.W."/>
            <person name="Tsang A."/>
        </authorList>
    </citation>
    <scope>NUCLEOTIDE SEQUENCE [LARGE SCALE GENOMIC DNA]</scope>
    <source>
        <strain evidence="3">ATCC 42464 / BCRC 31852 / DSM 1799</strain>
    </source>
</reference>
<dbReference type="STRING" id="573729.G2QGV5"/>
<feature type="compositionally biased region" description="Low complexity" evidence="1">
    <location>
        <begin position="120"/>
        <end position="136"/>
    </location>
</feature>
<name>G2QGV5_THET4</name>